<evidence type="ECO:0000313" key="2">
    <source>
        <dbReference type="WBParaSite" id="jg24312"/>
    </source>
</evidence>
<dbReference type="WBParaSite" id="jg24312">
    <property type="protein sequence ID" value="jg24312"/>
    <property type="gene ID" value="jg24312"/>
</dbReference>
<name>A0A915DXU0_9BILA</name>
<organism evidence="1 2">
    <name type="scientific">Ditylenchus dipsaci</name>
    <dbReference type="NCBI Taxonomy" id="166011"/>
    <lineage>
        <taxon>Eukaryota</taxon>
        <taxon>Metazoa</taxon>
        <taxon>Ecdysozoa</taxon>
        <taxon>Nematoda</taxon>
        <taxon>Chromadorea</taxon>
        <taxon>Rhabditida</taxon>
        <taxon>Tylenchina</taxon>
        <taxon>Tylenchomorpha</taxon>
        <taxon>Sphaerularioidea</taxon>
        <taxon>Anguinidae</taxon>
        <taxon>Anguininae</taxon>
        <taxon>Ditylenchus</taxon>
    </lineage>
</organism>
<proteinExistence type="predicted"/>
<dbReference type="Proteomes" id="UP000887574">
    <property type="component" value="Unplaced"/>
</dbReference>
<accession>A0A915DXU0</accession>
<protein>
    <submittedName>
        <fullName evidence="2">HAT C-terminal dimerisation domain-containing protein</fullName>
    </submittedName>
</protein>
<evidence type="ECO:0000313" key="1">
    <source>
        <dbReference type="Proteomes" id="UP000887574"/>
    </source>
</evidence>
<dbReference type="AlphaFoldDB" id="A0A915DXU0"/>
<reference evidence="2" key="1">
    <citation type="submission" date="2022-11" db="UniProtKB">
        <authorList>
            <consortium name="WormBaseParasite"/>
        </authorList>
    </citation>
    <scope>IDENTIFICATION</scope>
</reference>
<sequence length="141" mass="16129">MSCISIVKDVEHSHQSSQELALLTDKALISLSATRWGSVIQVIKRFLELQESVVVIARRKNWPIPSNSNLEDWHALAVSALQVLSVPATSALIERIFSQAGLATRGLRNQTNYDYEYEPHSHTCYDYEFSYDYEDEYEFAL</sequence>
<keyword evidence="1" id="KW-1185">Reference proteome</keyword>